<dbReference type="InterPro" id="IPR004088">
    <property type="entry name" value="KH_dom_type_1"/>
</dbReference>
<dbReference type="PANTHER" id="PTHR10288">
    <property type="entry name" value="KH DOMAIN CONTAINING RNA BINDING PROTEIN"/>
    <property type="match status" value="1"/>
</dbReference>
<dbReference type="InterPro" id="IPR036612">
    <property type="entry name" value="KH_dom_type_1_sf"/>
</dbReference>
<reference evidence="5" key="3">
    <citation type="submission" date="2025-09" db="UniProtKB">
        <authorList>
            <consortium name="Ensembl"/>
        </authorList>
    </citation>
    <scope>IDENTIFICATION</scope>
    <source>
        <strain evidence="5">Thorbecke</strain>
    </source>
</reference>
<dbReference type="PROSITE" id="PS50084">
    <property type="entry name" value="KH_TYPE_1"/>
    <property type="match status" value="1"/>
</dbReference>
<feature type="domain" description="K Homology" evidence="4">
    <location>
        <begin position="16"/>
        <end position="84"/>
    </location>
</feature>
<feature type="region of interest" description="Disordered" evidence="3">
    <location>
        <begin position="35"/>
        <end position="56"/>
    </location>
</feature>
<evidence type="ECO:0000313" key="5">
    <source>
        <dbReference type="Ensembl" id="ENSOCUP00000016550.2"/>
    </source>
</evidence>
<dbReference type="SUPFAM" id="SSF54791">
    <property type="entry name" value="Eukaryotic type KH-domain (KH-domain type I)"/>
    <property type="match status" value="1"/>
</dbReference>
<dbReference type="GO" id="GO:0003723">
    <property type="term" value="F:RNA binding"/>
    <property type="evidence" value="ECO:0007669"/>
    <property type="project" value="UniProtKB-UniRule"/>
</dbReference>
<evidence type="ECO:0000313" key="6">
    <source>
        <dbReference type="Proteomes" id="UP000001811"/>
    </source>
</evidence>
<name>G1THY8_RABIT</name>
<evidence type="ECO:0000259" key="4">
    <source>
        <dbReference type="SMART" id="SM00322"/>
    </source>
</evidence>
<proteinExistence type="predicted"/>
<dbReference type="STRING" id="9986.ENSOCUP00000016550"/>
<keyword evidence="6" id="KW-1185">Reference proteome</keyword>
<reference evidence="5 6" key="1">
    <citation type="journal article" date="2011" name="Nature">
        <title>A high-resolution map of human evolutionary constraint using 29 mammals.</title>
        <authorList>
            <person name="Lindblad-Toh K."/>
            <person name="Garber M."/>
            <person name="Zuk O."/>
            <person name="Lin M.F."/>
            <person name="Parker B.J."/>
            <person name="Washietl S."/>
            <person name="Kheradpour P."/>
            <person name="Ernst J."/>
            <person name="Jordan G."/>
            <person name="Mauceli E."/>
            <person name="Ward L.D."/>
            <person name="Lowe C.B."/>
            <person name="Holloway A.K."/>
            <person name="Clamp M."/>
            <person name="Gnerre S."/>
            <person name="Alfoldi J."/>
            <person name="Beal K."/>
            <person name="Chang J."/>
            <person name="Clawson H."/>
            <person name="Cuff J."/>
            <person name="Di Palma F."/>
            <person name="Fitzgerald S."/>
            <person name="Flicek P."/>
            <person name="Guttman M."/>
            <person name="Hubisz M.J."/>
            <person name="Jaffe D.B."/>
            <person name="Jungreis I."/>
            <person name="Kent W.J."/>
            <person name="Kostka D."/>
            <person name="Lara M."/>
            <person name="Martins A.L."/>
            <person name="Massingham T."/>
            <person name="Moltke I."/>
            <person name="Raney B.J."/>
            <person name="Rasmussen M.D."/>
            <person name="Robinson J."/>
            <person name="Stark A."/>
            <person name="Vilella A.J."/>
            <person name="Wen J."/>
            <person name="Xie X."/>
            <person name="Zody M.C."/>
            <person name="Baldwin J."/>
            <person name="Bloom T."/>
            <person name="Chin C.W."/>
            <person name="Heiman D."/>
            <person name="Nicol R."/>
            <person name="Nusbaum C."/>
            <person name="Young S."/>
            <person name="Wilkinson J."/>
            <person name="Worley K.C."/>
            <person name="Kovar C.L."/>
            <person name="Muzny D.M."/>
            <person name="Gibbs R.A."/>
            <person name="Cree A."/>
            <person name="Dihn H.H."/>
            <person name="Fowler G."/>
            <person name="Jhangiani S."/>
            <person name="Joshi V."/>
            <person name="Lee S."/>
            <person name="Lewis L.R."/>
            <person name="Nazareth L.V."/>
            <person name="Okwuonu G."/>
            <person name="Santibanez J."/>
            <person name="Warren W.C."/>
            <person name="Mardis E.R."/>
            <person name="Weinstock G.M."/>
            <person name="Wilson R.K."/>
            <person name="Delehaunty K."/>
            <person name="Dooling D."/>
            <person name="Fronik C."/>
            <person name="Fulton L."/>
            <person name="Fulton B."/>
            <person name="Graves T."/>
            <person name="Minx P."/>
            <person name="Sodergren E."/>
            <person name="Birney E."/>
            <person name="Margulies E.H."/>
            <person name="Herrero J."/>
            <person name="Green E.D."/>
            <person name="Haussler D."/>
            <person name="Siepel A."/>
            <person name="Goldman N."/>
            <person name="Pollard K.S."/>
            <person name="Pedersen J.S."/>
            <person name="Lander E.S."/>
            <person name="Kellis M."/>
        </authorList>
    </citation>
    <scope>NUCLEOTIDE SEQUENCE [LARGE SCALE GENOMIC DNA]</scope>
    <source>
        <strain evidence="5 6">Thorbecke inbred</strain>
    </source>
</reference>
<keyword evidence="2" id="KW-0694">RNA-binding</keyword>
<reference evidence="5" key="2">
    <citation type="submission" date="2025-08" db="UniProtKB">
        <authorList>
            <consortium name="Ensembl"/>
        </authorList>
    </citation>
    <scope>IDENTIFICATION</scope>
    <source>
        <strain evidence="5">Thorbecke</strain>
    </source>
</reference>
<evidence type="ECO:0000256" key="1">
    <source>
        <dbReference type="ARBA" id="ARBA00022737"/>
    </source>
</evidence>
<dbReference type="InParanoid" id="G1THY8"/>
<dbReference type="eggNOG" id="KOG2190">
    <property type="taxonomic scope" value="Eukaryota"/>
</dbReference>
<dbReference type="Proteomes" id="UP000001811">
    <property type="component" value="Chromosome 9"/>
</dbReference>
<dbReference type="Pfam" id="PF00013">
    <property type="entry name" value="KH_1"/>
    <property type="match status" value="1"/>
</dbReference>
<dbReference type="AlphaFoldDB" id="G1THY8"/>
<evidence type="ECO:0000256" key="3">
    <source>
        <dbReference type="SAM" id="MobiDB-lite"/>
    </source>
</evidence>
<dbReference type="SMR" id="G1THY8"/>
<dbReference type="InterPro" id="IPR004087">
    <property type="entry name" value="KH_dom"/>
</dbReference>
<dbReference type="PaxDb" id="9986-ENSOCUP00000016550"/>
<organism evidence="5 6">
    <name type="scientific">Oryctolagus cuniculus</name>
    <name type="common">Rabbit</name>
    <dbReference type="NCBI Taxonomy" id="9986"/>
    <lineage>
        <taxon>Eukaryota</taxon>
        <taxon>Metazoa</taxon>
        <taxon>Chordata</taxon>
        <taxon>Craniata</taxon>
        <taxon>Vertebrata</taxon>
        <taxon>Euteleostomi</taxon>
        <taxon>Mammalia</taxon>
        <taxon>Eutheria</taxon>
        <taxon>Euarchontoglires</taxon>
        <taxon>Glires</taxon>
        <taxon>Lagomorpha</taxon>
        <taxon>Leporidae</taxon>
        <taxon>Oryctolagus</taxon>
    </lineage>
</organism>
<dbReference type="SMART" id="SM00322">
    <property type="entry name" value="KH"/>
    <property type="match status" value="1"/>
</dbReference>
<feature type="compositionally biased region" description="Low complexity" evidence="3">
    <location>
        <begin position="46"/>
        <end position="56"/>
    </location>
</feature>
<protein>
    <recommendedName>
        <fullName evidence="4">K Homology domain-containing protein</fullName>
    </recommendedName>
</protein>
<evidence type="ECO:0000256" key="2">
    <source>
        <dbReference type="PROSITE-ProRule" id="PRU00117"/>
    </source>
</evidence>
<dbReference type="Gene3D" id="3.30.1370.10">
    <property type="entry name" value="K Homology domain, type 1"/>
    <property type="match status" value="1"/>
</dbReference>
<sequence length="101" mass="10549">MLFHVDTCMTEGGLNVTLTIRLLMHGREVGSVIGQKGESVKRMPEESGAGVSVSEGSCPERMTALAGPTRAIFKAFAAIIDKLEEDITSFATNSTAAGGSC</sequence>
<dbReference type="GeneTree" id="ENSGT00940000154129"/>
<accession>G1THY8</accession>
<dbReference type="EMBL" id="AAGW02031468">
    <property type="status" value="NOT_ANNOTATED_CDS"/>
    <property type="molecule type" value="Genomic_DNA"/>
</dbReference>
<dbReference type="HOGENOM" id="CLU_022670_0_1_1"/>
<keyword evidence="1" id="KW-0677">Repeat</keyword>
<dbReference type="Ensembl" id="ENSOCUT00000032035.2">
    <property type="protein sequence ID" value="ENSOCUP00000016550.2"/>
    <property type="gene ID" value="ENSOCUG00000020940.2"/>
</dbReference>
<dbReference type="Bgee" id="ENSOCUG00000020940">
    <property type="expression patterns" value="Expressed in smooth muscle tissue and 2 other cell types or tissues"/>
</dbReference>